<feature type="domain" description="Ionotropic glutamate receptor L-glutamate and glycine-binding" evidence="13">
    <location>
        <begin position="131"/>
        <end position="181"/>
    </location>
</feature>
<protein>
    <submittedName>
        <fullName evidence="16">Lig_chan-Glu_bd domain-containing protein</fullName>
    </submittedName>
</protein>
<dbReference type="OrthoDB" id="5984008at2759"/>
<dbReference type="Gene3D" id="3.40.190.10">
    <property type="entry name" value="Periplasmic binding protein-like II"/>
    <property type="match status" value="1"/>
</dbReference>
<keyword evidence="10" id="KW-0325">Glycoprotein</keyword>
<dbReference type="InterPro" id="IPR019594">
    <property type="entry name" value="Glu/Gly-bd"/>
</dbReference>
<keyword evidence="9" id="KW-0675">Receptor</keyword>
<gene>
    <name evidence="14" type="ORF">GPUH_LOCUS14948</name>
</gene>
<evidence type="ECO:0000313" key="14">
    <source>
        <dbReference type="EMBL" id="VDN25075.1"/>
    </source>
</evidence>
<evidence type="ECO:0000256" key="6">
    <source>
        <dbReference type="ARBA" id="ARBA00022989"/>
    </source>
</evidence>
<comment type="subcellular location">
    <subcellularLocation>
        <location evidence="1">Membrane</location>
        <topology evidence="1">Multi-pass membrane protein</topology>
    </subcellularLocation>
</comment>
<evidence type="ECO:0000256" key="8">
    <source>
        <dbReference type="ARBA" id="ARBA00023136"/>
    </source>
</evidence>
<keyword evidence="7" id="KW-0406">Ion transport</keyword>
<keyword evidence="12" id="KW-0407">Ion channel</keyword>
<keyword evidence="15" id="KW-1185">Reference proteome</keyword>
<keyword evidence="8" id="KW-0472">Membrane</keyword>
<dbReference type="GO" id="GO:0046872">
    <property type="term" value="F:metal ion binding"/>
    <property type="evidence" value="ECO:0007669"/>
    <property type="project" value="UniProtKB-KW"/>
</dbReference>
<dbReference type="WBParaSite" id="GPUH_0001496801-mRNA-1">
    <property type="protein sequence ID" value="GPUH_0001496801-mRNA-1"/>
    <property type="gene ID" value="GPUH_0001496801"/>
</dbReference>
<evidence type="ECO:0000256" key="4">
    <source>
        <dbReference type="ARBA" id="ARBA00022723"/>
    </source>
</evidence>
<dbReference type="Proteomes" id="UP000271098">
    <property type="component" value="Unassembled WGS sequence"/>
</dbReference>
<evidence type="ECO:0000256" key="7">
    <source>
        <dbReference type="ARBA" id="ARBA00023065"/>
    </source>
</evidence>
<keyword evidence="3" id="KW-0812">Transmembrane</keyword>
<reference evidence="16" key="1">
    <citation type="submission" date="2016-06" db="UniProtKB">
        <authorList>
            <consortium name="WormBaseParasite"/>
        </authorList>
    </citation>
    <scope>IDENTIFICATION</scope>
</reference>
<dbReference type="SUPFAM" id="SSF53850">
    <property type="entry name" value="Periplasmic binding protein-like II"/>
    <property type="match status" value="1"/>
</dbReference>
<evidence type="ECO:0000256" key="9">
    <source>
        <dbReference type="ARBA" id="ARBA00023170"/>
    </source>
</evidence>
<evidence type="ECO:0000256" key="5">
    <source>
        <dbReference type="ARBA" id="ARBA00022833"/>
    </source>
</evidence>
<dbReference type="SMART" id="SM00918">
    <property type="entry name" value="Lig_chan-Glu_bd"/>
    <property type="match status" value="1"/>
</dbReference>
<evidence type="ECO:0000256" key="10">
    <source>
        <dbReference type="ARBA" id="ARBA00023180"/>
    </source>
</evidence>
<evidence type="ECO:0000313" key="16">
    <source>
        <dbReference type="WBParaSite" id="GPUH_0001496801-mRNA-1"/>
    </source>
</evidence>
<evidence type="ECO:0000256" key="1">
    <source>
        <dbReference type="ARBA" id="ARBA00004141"/>
    </source>
</evidence>
<dbReference type="GO" id="GO:0016020">
    <property type="term" value="C:membrane"/>
    <property type="evidence" value="ECO:0007669"/>
    <property type="project" value="UniProtKB-SubCell"/>
</dbReference>
<proteinExistence type="predicted"/>
<accession>A0A183E1V7</accession>
<keyword evidence="11" id="KW-1071">Ligand-gated ion channel</keyword>
<sequence>MRQSYVKGNPYHAKDGLDSFFYIFNEHGRLKDSYLTISNLRTMLSMDTRSDILVWDKVGEFTNDELRMADIEWPGGKTNPPVDTADKFHLKIVTLNEPPFIIVSDVDPDTGSCPGSGGSICFWDVQQHQQDVVHINRTLNKCCSGYCIDLLEKLANDIGFTYTLYKFKVENLWDLDRTEIDVQDESVEDTEKAMVLVEQSIKRLKDEH</sequence>
<reference evidence="14 15" key="2">
    <citation type="submission" date="2018-11" db="EMBL/GenBank/DDBJ databases">
        <authorList>
            <consortium name="Pathogen Informatics"/>
        </authorList>
    </citation>
    <scope>NUCLEOTIDE SEQUENCE [LARGE SCALE GENOMIC DNA]</scope>
</reference>
<organism evidence="16">
    <name type="scientific">Gongylonema pulchrum</name>
    <dbReference type="NCBI Taxonomy" id="637853"/>
    <lineage>
        <taxon>Eukaryota</taxon>
        <taxon>Metazoa</taxon>
        <taxon>Ecdysozoa</taxon>
        <taxon>Nematoda</taxon>
        <taxon>Chromadorea</taxon>
        <taxon>Rhabditida</taxon>
        <taxon>Spirurina</taxon>
        <taxon>Spiruromorpha</taxon>
        <taxon>Spiruroidea</taxon>
        <taxon>Gongylonematidae</taxon>
        <taxon>Gongylonema</taxon>
    </lineage>
</organism>
<evidence type="ECO:0000256" key="2">
    <source>
        <dbReference type="ARBA" id="ARBA00022448"/>
    </source>
</evidence>
<keyword evidence="6" id="KW-1133">Transmembrane helix</keyword>
<keyword evidence="2" id="KW-0813">Transport</keyword>
<keyword evidence="4" id="KW-0479">Metal-binding</keyword>
<dbReference type="FunFam" id="3.40.190.10:FF:000009">
    <property type="entry name" value="Putative glutamate receptor ionotropic NMDA 2B"/>
    <property type="match status" value="1"/>
</dbReference>
<dbReference type="GO" id="GO:0015276">
    <property type="term" value="F:ligand-gated monoatomic ion channel activity"/>
    <property type="evidence" value="ECO:0007669"/>
    <property type="project" value="InterPro"/>
</dbReference>
<evidence type="ECO:0000256" key="12">
    <source>
        <dbReference type="ARBA" id="ARBA00023303"/>
    </source>
</evidence>
<evidence type="ECO:0000313" key="15">
    <source>
        <dbReference type="Proteomes" id="UP000271098"/>
    </source>
</evidence>
<evidence type="ECO:0000256" key="11">
    <source>
        <dbReference type="ARBA" id="ARBA00023286"/>
    </source>
</evidence>
<dbReference type="EMBL" id="UYRT01081839">
    <property type="protein sequence ID" value="VDN25075.1"/>
    <property type="molecule type" value="Genomic_DNA"/>
</dbReference>
<name>A0A183E1V7_9BILA</name>
<evidence type="ECO:0000256" key="3">
    <source>
        <dbReference type="ARBA" id="ARBA00022692"/>
    </source>
</evidence>
<evidence type="ECO:0000259" key="13">
    <source>
        <dbReference type="SMART" id="SM00918"/>
    </source>
</evidence>
<dbReference type="AlphaFoldDB" id="A0A183E1V7"/>
<keyword evidence="5" id="KW-0862">Zinc</keyword>